<dbReference type="InterPro" id="IPR006764">
    <property type="entry name" value="SAM_dep_MeTrfase_SAV2177_type"/>
</dbReference>
<protein>
    <submittedName>
        <fullName evidence="1">SAM-dependent methyltransferase</fullName>
        <ecNumber evidence="1">2.1.1.-</ecNumber>
    </submittedName>
</protein>
<dbReference type="SUPFAM" id="SSF53335">
    <property type="entry name" value="S-adenosyl-L-methionine-dependent methyltransferases"/>
    <property type="match status" value="1"/>
</dbReference>
<dbReference type="GO" id="GO:0008168">
    <property type="term" value="F:methyltransferase activity"/>
    <property type="evidence" value="ECO:0007669"/>
    <property type="project" value="UniProtKB-KW"/>
</dbReference>
<evidence type="ECO:0000313" key="2">
    <source>
        <dbReference type="Proteomes" id="UP001597365"/>
    </source>
</evidence>
<sequence>MTSALPADYFATPSVARVQDHLDGGTDNYLVDREFAHGLRAVAPWLPASVRINRAHGPRILTFFARELGIDQVIDLGCGLPHDDHASLPDAVRRIVYVDHDPGVAAHARMSLAERHGTAALHADLKDMPALLAADRVARLDRTRPIGVLLHDVLPWISDEAARTALAALKGWLPPGSALSLTHATTDTAPDTMAGLAAHYARASIVFRPRTRQQIQDLVRPWTALDEGGPATTASWRRPPLHPDLDHSHAYAILASPGDRTP</sequence>
<proteinExistence type="predicted"/>
<dbReference type="Pfam" id="PF04672">
    <property type="entry name" value="Methyltransf_19"/>
    <property type="match status" value="1"/>
</dbReference>
<name>A0ABW4PJ34_9ACTN</name>
<keyword evidence="1" id="KW-0808">Transferase</keyword>
<dbReference type="GO" id="GO:0032259">
    <property type="term" value="P:methylation"/>
    <property type="evidence" value="ECO:0007669"/>
    <property type="project" value="UniProtKB-KW"/>
</dbReference>
<dbReference type="InterPro" id="IPR029063">
    <property type="entry name" value="SAM-dependent_MTases_sf"/>
</dbReference>
<dbReference type="EMBL" id="JBHUFU010000004">
    <property type="protein sequence ID" value="MFD1829803.1"/>
    <property type="molecule type" value="Genomic_DNA"/>
</dbReference>
<gene>
    <name evidence="1" type="ORF">ACFSJS_09005</name>
</gene>
<keyword evidence="1" id="KW-0489">Methyltransferase</keyword>
<keyword evidence="2" id="KW-1185">Reference proteome</keyword>
<dbReference type="Gene3D" id="3.40.50.150">
    <property type="entry name" value="Vaccinia Virus protein VP39"/>
    <property type="match status" value="1"/>
</dbReference>
<reference evidence="2" key="1">
    <citation type="journal article" date="2019" name="Int. J. Syst. Evol. Microbiol.">
        <title>The Global Catalogue of Microorganisms (GCM) 10K type strain sequencing project: providing services to taxonomists for standard genome sequencing and annotation.</title>
        <authorList>
            <consortium name="The Broad Institute Genomics Platform"/>
            <consortium name="The Broad Institute Genome Sequencing Center for Infectious Disease"/>
            <person name="Wu L."/>
            <person name="Ma J."/>
        </authorList>
    </citation>
    <scope>NUCLEOTIDE SEQUENCE [LARGE SCALE GENOMIC DNA]</scope>
    <source>
        <strain evidence="2">CGMCC 4.7455</strain>
    </source>
</reference>
<evidence type="ECO:0000313" key="1">
    <source>
        <dbReference type="EMBL" id="MFD1829803.1"/>
    </source>
</evidence>
<dbReference type="Proteomes" id="UP001597365">
    <property type="component" value="Unassembled WGS sequence"/>
</dbReference>
<organism evidence="1 2">
    <name type="scientific">Streptomyces desertarenae</name>
    <dbReference type="NCBI Taxonomy" id="2666184"/>
    <lineage>
        <taxon>Bacteria</taxon>
        <taxon>Bacillati</taxon>
        <taxon>Actinomycetota</taxon>
        <taxon>Actinomycetes</taxon>
        <taxon>Kitasatosporales</taxon>
        <taxon>Streptomycetaceae</taxon>
        <taxon>Streptomyces</taxon>
    </lineage>
</organism>
<dbReference type="EC" id="2.1.1.-" evidence="1"/>
<dbReference type="PIRSF" id="PIRSF017393">
    <property type="entry name" value="MTase_SAV2177"/>
    <property type="match status" value="1"/>
</dbReference>
<comment type="caution">
    <text evidence="1">The sequence shown here is derived from an EMBL/GenBank/DDBJ whole genome shotgun (WGS) entry which is preliminary data.</text>
</comment>
<accession>A0ABW4PJ34</accession>
<dbReference type="RefSeq" id="WP_380898702.1">
    <property type="nucleotide sequence ID" value="NZ_JBHUFU010000004.1"/>
</dbReference>